<dbReference type="GO" id="GO:0061651">
    <property type="term" value="F:Atg12 conjugating enzyme activity"/>
    <property type="evidence" value="ECO:0007669"/>
    <property type="project" value="TreeGrafter"/>
</dbReference>
<organism evidence="8 9">
    <name type="scientific">Mucor saturninus</name>
    <dbReference type="NCBI Taxonomy" id="64648"/>
    <lineage>
        <taxon>Eukaryota</taxon>
        <taxon>Fungi</taxon>
        <taxon>Fungi incertae sedis</taxon>
        <taxon>Mucoromycota</taxon>
        <taxon>Mucoromycotina</taxon>
        <taxon>Mucoromycetes</taxon>
        <taxon>Mucorales</taxon>
        <taxon>Mucorineae</taxon>
        <taxon>Mucoraceae</taxon>
        <taxon>Mucor</taxon>
    </lineage>
</organism>
<name>A0A8H7RFX5_9FUNG</name>
<dbReference type="GO" id="GO:0000045">
    <property type="term" value="P:autophagosome assembly"/>
    <property type="evidence" value="ECO:0007669"/>
    <property type="project" value="TreeGrafter"/>
</dbReference>
<comment type="caution">
    <text evidence="8">The sequence shown here is derived from an EMBL/GenBank/DDBJ whole genome shotgun (WGS) entry which is preliminary data.</text>
</comment>
<keyword evidence="4" id="KW-0833">Ubl conjugation pathway</keyword>
<feature type="chain" id="PRO_5034061210" description="Ubiquitin-like-conjugating enzyme ATG10" evidence="7">
    <location>
        <begin position="23"/>
        <end position="392"/>
    </location>
</feature>
<protein>
    <recommendedName>
        <fullName evidence="2">Ubiquitin-like-conjugating enzyme ATG10</fullName>
    </recommendedName>
    <alternativeName>
        <fullName evidence="6">Autophagy-related protein 10</fullName>
    </alternativeName>
</protein>
<evidence type="ECO:0000313" key="9">
    <source>
        <dbReference type="Proteomes" id="UP000603453"/>
    </source>
</evidence>
<evidence type="ECO:0000313" key="8">
    <source>
        <dbReference type="EMBL" id="KAG2210244.1"/>
    </source>
</evidence>
<evidence type="ECO:0000256" key="7">
    <source>
        <dbReference type="SAM" id="SignalP"/>
    </source>
</evidence>
<dbReference type="PANTHER" id="PTHR14957:SF1">
    <property type="entry name" value="UBIQUITIN-LIKE-CONJUGATING ENZYME ATG10"/>
    <property type="match status" value="1"/>
</dbReference>
<evidence type="ECO:0000256" key="6">
    <source>
        <dbReference type="ARBA" id="ARBA00029833"/>
    </source>
</evidence>
<keyword evidence="7" id="KW-0732">Signal</keyword>
<dbReference type="GO" id="GO:0032446">
    <property type="term" value="P:protein modification by small protein conjugation"/>
    <property type="evidence" value="ECO:0007669"/>
    <property type="project" value="TreeGrafter"/>
</dbReference>
<evidence type="ECO:0000256" key="5">
    <source>
        <dbReference type="ARBA" id="ARBA00023006"/>
    </source>
</evidence>
<dbReference type="Gene3D" id="3.30.1460.50">
    <property type="match status" value="1"/>
</dbReference>
<keyword evidence="5" id="KW-0072">Autophagy</keyword>
<feature type="signal peptide" evidence="7">
    <location>
        <begin position="1"/>
        <end position="22"/>
    </location>
</feature>
<sequence length="392" mass="45707">MISLLSPYIILFVWFFISCSFAAPVQQYTYQITIREGPSITKIPSGTYLENYNLADSLDSYYSRISEKVLDNTISEIMEAAPESYLIIHELQLIGKDYCRSQLENLLKVLEHDLNHKVRNSILSSIRPLVDGIVDKRADLIELNTVMSQQLGSILSAKAVASSIIRQIYQEDKNSYIVQFWKLHSDKIWAETVHHELNEFTALEAWLHSWLMDFEYIFKEAFDTQGTQWTWETQPILKHVYIKRKSFIVSNTRPKPPPLEEDLLVVEELDPAAVDIAHSEMIQLEHHVVYSTSYQVPVLYFRALYEDGTPLSLQEVYQQVVPDMYHDQVIITQTEHPLLGTPFWFIHPCDTRKLMNTIQFEYRNYIKTWLSFNGPVVRCQIPKELFGTVMDE</sequence>
<evidence type="ECO:0000256" key="3">
    <source>
        <dbReference type="ARBA" id="ARBA00022679"/>
    </source>
</evidence>
<keyword evidence="9" id="KW-1185">Reference proteome</keyword>
<gene>
    <name evidence="8" type="ORF">INT47_003229</name>
</gene>
<dbReference type="GO" id="GO:0000422">
    <property type="term" value="P:autophagy of mitochondrion"/>
    <property type="evidence" value="ECO:0007669"/>
    <property type="project" value="TreeGrafter"/>
</dbReference>
<dbReference type="Proteomes" id="UP000603453">
    <property type="component" value="Unassembled WGS sequence"/>
</dbReference>
<proteinExistence type="inferred from homology"/>
<dbReference type="AlphaFoldDB" id="A0A8H7RFX5"/>
<dbReference type="PANTHER" id="PTHR14957">
    <property type="entry name" value="UBIQUITIN-LIKE-CONJUGATING ENZYME ATG10"/>
    <property type="match status" value="1"/>
</dbReference>
<dbReference type="EMBL" id="JAEPRD010000012">
    <property type="protein sequence ID" value="KAG2210244.1"/>
    <property type="molecule type" value="Genomic_DNA"/>
</dbReference>
<keyword evidence="3" id="KW-0808">Transferase</keyword>
<evidence type="ECO:0000256" key="4">
    <source>
        <dbReference type="ARBA" id="ARBA00022786"/>
    </source>
</evidence>
<dbReference type="GO" id="GO:0005829">
    <property type="term" value="C:cytosol"/>
    <property type="evidence" value="ECO:0007669"/>
    <property type="project" value="TreeGrafter"/>
</dbReference>
<dbReference type="Pfam" id="PF03987">
    <property type="entry name" value="Autophagy_act_C"/>
    <property type="match status" value="1"/>
</dbReference>
<accession>A0A8H7RFX5</accession>
<evidence type="ECO:0000256" key="2">
    <source>
        <dbReference type="ARBA" id="ARBA00021099"/>
    </source>
</evidence>
<dbReference type="InterPro" id="IPR007135">
    <property type="entry name" value="Atg3/Atg10"/>
</dbReference>
<dbReference type="OrthoDB" id="4089664at2759"/>
<reference evidence="8" key="1">
    <citation type="submission" date="2020-12" db="EMBL/GenBank/DDBJ databases">
        <title>Metabolic potential, ecology and presence of endohyphal bacteria is reflected in genomic diversity of Mucoromycotina.</title>
        <authorList>
            <person name="Muszewska A."/>
            <person name="Okrasinska A."/>
            <person name="Steczkiewicz K."/>
            <person name="Drgas O."/>
            <person name="Orlowska M."/>
            <person name="Perlinska-Lenart U."/>
            <person name="Aleksandrzak-Piekarczyk T."/>
            <person name="Szatraj K."/>
            <person name="Zielenkiewicz U."/>
            <person name="Pilsyk S."/>
            <person name="Malc E."/>
            <person name="Mieczkowski P."/>
            <person name="Kruszewska J.S."/>
            <person name="Biernat P."/>
            <person name="Pawlowska J."/>
        </authorList>
    </citation>
    <scope>NUCLEOTIDE SEQUENCE</scope>
    <source>
        <strain evidence="8">WA0000017839</strain>
    </source>
</reference>
<evidence type="ECO:0000256" key="1">
    <source>
        <dbReference type="ARBA" id="ARBA00005696"/>
    </source>
</evidence>
<comment type="similarity">
    <text evidence="1">Belongs to the ATG10 family.</text>
</comment>